<organism evidence="5">
    <name type="scientific">Arsenophonus nasoniae</name>
    <name type="common">son-killer infecting Nasonia vitripennis</name>
    <dbReference type="NCBI Taxonomy" id="638"/>
    <lineage>
        <taxon>Bacteria</taxon>
        <taxon>Pseudomonadati</taxon>
        <taxon>Pseudomonadota</taxon>
        <taxon>Gammaproteobacteria</taxon>
        <taxon>Enterobacterales</taxon>
        <taxon>Morganellaceae</taxon>
        <taxon>Arsenophonus</taxon>
    </lineage>
</organism>
<dbReference type="SMART" id="SM00421">
    <property type="entry name" value="HTH_LUXR"/>
    <property type="match status" value="1"/>
</dbReference>
<keyword evidence="2" id="KW-0238">DNA-binding</keyword>
<feature type="domain" description="HTH luxR-type" evidence="4">
    <location>
        <begin position="185"/>
        <end position="250"/>
    </location>
</feature>
<evidence type="ECO:0000259" key="4">
    <source>
        <dbReference type="PROSITE" id="PS50043"/>
    </source>
</evidence>
<dbReference type="Gene3D" id="1.10.10.10">
    <property type="entry name" value="Winged helix-like DNA-binding domain superfamily/Winged helix DNA-binding domain"/>
    <property type="match status" value="1"/>
</dbReference>
<protein>
    <submittedName>
        <fullName evidence="5">Quorum-sensing transcriptional activator</fullName>
    </submittedName>
</protein>
<dbReference type="SUPFAM" id="SSF46894">
    <property type="entry name" value="C-terminal effector domain of the bipartite response regulators"/>
    <property type="match status" value="1"/>
</dbReference>
<dbReference type="InterPro" id="IPR005143">
    <property type="entry name" value="TF_LuxR_autoind-bd_dom"/>
</dbReference>
<proteinExistence type="predicted"/>
<dbReference type="PROSITE" id="PS50043">
    <property type="entry name" value="HTH_LUXR_2"/>
    <property type="match status" value="1"/>
</dbReference>
<evidence type="ECO:0000313" key="5">
    <source>
        <dbReference type="EMBL" id="CBA75576.1"/>
    </source>
</evidence>
<dbReference type="GO" id="GO:0003677">
    <property type="term" value="F:DNA binding"/>
    <property type="evidence" value="ECO:0007669"/>
    <property type="project" value="UniProtKB-KW"/>
</dbReference>
<dbReference type="InterPro" id="IPR036388">
    <property type="entry name" value="WH-like_DNA-bd_sf"/>
</dbReference>
<name>D2U307_9GAMM</name>
<evidence type="ECO:0000256" key="1">
    <source>
        <dbReference type="ARBA" id="ARBA00023015"/>
    </source>
</evidence>
<dbReference type="AlphaFoldDB" id="D2U307"/>
<dbReference type="Pfam" id="PF03472">
    <property type="entry name" value="Autoind_bind"/>
    <property type="match status" value="1"/>
</dbReference>
<keyword evidence="1" id="KW-0805">Transcription regulation</keyword>
<dbReference type="GO" id="GO:0006355">
    <property type="term" value="P:regulation of DNA-templated transcription"/>
    <property type="evidence" value="ECO:0007669"/>
    <property type="project" value="InterPro"/>
</dbReference>
<accession>D2U307</accession>
<evidence type="ECO:0000256" key="2">
    <source>
        <dbReference type="ARBA" id="ARBA00023125"/>
    </source>
</evidence>
<dbReference type="CDD" id="cd06170">
    <property type="entry name" value="LuxR_C_like"/>
    <property type="match status" value="1"/>
</dbReference>
<dbReference type="PANTHER" id="PTHR44688:SF16">
    <property type="entry name" value="DNA-BINDING TRANSCRIPTIONAL ACTIVATOR DEVR_DOSR"/>
    <property type="match status" value="1"/>
</dbReference>
<evidence type="ECO:0000256" key="3">
    <source>
        <dbReference type="ARBA" id="ARBA00023163"/>
    </source>
</evidence>
<dbReference type="Gene3D" id="3.30.450.80">
    <property type="entry name" value="Transcription factor LuxR-like, autoinducer-binding domain"/>
    <property type="match status" value="1"/>
</dbReference>
<sequence length="257" mass="30020">MEVVMYFWGSSWMSKAFFDNDTINNVIKNYLDRELAVFGEFRYAYIILNKRNPAELFAITNYPDQWVEIYKERNYQQIDPVVIFALNRVSPFEWDESLSINSNVDFSKIFDISKDYNVVNGYTFVLHDYNNRLAMLSIMMVSSEVVEIKKKIKEHKNDLHMLLLDVHEKITSLYREMIRQNYQNPASGKECFSPRENEILYWASMGKTYSEIATILGIKLGTVKFHIGSVVKKLGVMNAKHAIRLGVELQLIKPVSK</sequence>
<reference evidence="5" key="1">
    <citation type="journal article" date="2010" name="Insect Mol. Biol.">
        <title>The draft genome sequence of Arsenophonus nasoniae, son-killer bacterium of Nasonia vitripennis, reveals genes associated with virulence and symbiosis.</title>
        <authorList>
            <person name="Wilkes T."/>
            <person name="Darby A.C."/>
            <person name="Choi J."/>
            <person name="Colborne J.K."/>
            <person name="Werren J.H."/>
            <person name="Hurst G.D.D."/>
        </authorList>
    </citation>
    <scope>NUCLEOTIDE SEQUENCE</scope>
</reference>
<dbReference type="Pfam" id="PF00196">
    <property type="entry name" value="GerE"/>
    <property type="match status" value="1"/>
</dbReference>
<dbReference type="PANTHER" id="PTHR44688">
    <property type="entry name" value="DNA-BINDING TRANSCRIPTIONAL ACTIVATOR DEVR_DOSR"/>
    <property type="match status" value="1"/>
</dbReference>
<dbReference type="PRINTS" id="PR00038">
    <property type="entry name" value="HTHLUXR"/>
</dbReference>
<gene>
    <name evidence="5" type="ORF">ARN_29970</name>
</gene>
<dbReference type="SUPFAM" id="SSF75516">
    <property type="entry name" value="Pheromone-binding domain of LuxR-like quorum-sensing transcription factors"/>
    <property type="match status" value="1"/>
</dbReference>
<dbReference type="PROSITE" id="PS00622">
    <property type="entry name" value="HTH_LUXR_1"/>
    <property type="match status" value="1"/>
</dbReference>
<dbReference type="InterPro" id="IPR000792">
    <property type="entry name" value="Tscrpt_reg_LuxR_C"/>
</dbReference>
<dbReference type="InterPro" id="IPR016032">
    <property type="entry name" value="Sig_transdc_resp-reg_C-effctor"/>
</dbReference>
<dbReference type="InterPro" id="IPR036693">
    <property type="entry name" value="TF_LuxR_autoind-bd_dom_sf"/>
</dbReference>
<keyword evidence="3" id="KW-0804">Transcription</keyword>
<dbReference type="EMBL" id="FN545254">
    <property type="protein sequence ID" value="CBA75576.1"/>
    <property type="molecule type" value="Genomic_DNA"/>
</dbReference>